<dbReference type="EMBL" id="QYUR01000002">
    <property type="protein sequence ID" value="RJG14206.1"/>
    <property type="molecule type" value="Genomic_DNA"/>
</dbReference>
<dbReference type="Proteomes" id="UP000284021">
    <property type="component" value="Unassembled WGS sequence"/>
</dbReference>
<feature type="transmembrane region" description="Helical" evidence="1">
    <location>
        <begin position="21"/>
        <end position="39"/>
    </location>
</feature>
<accession>A0A418XP50</accession>
<feature type="transmembrane region" description="Helical" evidence="1">
    <location>
        <begin position="126"/>
        <end position="148"/>
    </location>
</feature>
<protein>
    <submittedName>
        <fullName evidence="3">Two pore domain potassium channel family protein</fullName>
    </submittedName>
</protein>
<keyword evidence="3" id="KW-0407">Ion channel</keyword>
<dbReference type="Gene3D" id="1.10.287.70">
    <property type="match status" value="1"/>
</dbReference>
<keyword evidence="3" id="KW-0406">Ion transport</keyword>
<evidence type="ECO:0000313" key="3">
    <source>
        <dbReference type="EMBL" id="RJG14206.1"/>
    </source>
</evidence>
<sequence length="224" mass="25069">MVRLLSIQPRRCFLNLFLLRYRFRLLFASSVCLTVIVGWPQPPKWLELGALLLLVLAGINTLRHRQVFLRLVGTIGTLNLLLLAFGNWLTLPAPITNGLALIFLYLALFFTLFRRVTHERPVTSELLYGMTALYLQIALAFAFGYQVIGGFWPDAFYSEQGPLQLDDFIYFSLTTLTTLGYGDIHAIGPAARLLAVSEAVVGVLFIALAVARSLSLLNDKDESF</sequence>
<dbReference type="GO" id="GO:0034220">
    <property type="term" value="P:monoatomic ion transmembrane transport"/>
    <property type="evidence" value="ECO:0007669"/>
    <property type="project" value="UniProtKB-KW"/>
</dbReference>
<dbReference type="SUPFAM" id="SSF81324">
    <property type="entry name" value="Voltage-gated potassium channels"/>
    <property type="match status" value="1"/>
</dbReference>
<keyword evidence="1" id="KW-0472">Membrane</keyword>
<name>A0A418XP50_9PSED</name>
<feature type="transmembrane region" description="Helical" evidence="1">
    <location>
        <begin position="95"/>
        <end position="114"/>
    </location>
</feature>
<dbReference type="Pfam" id="PF07885">
    <property type="entry name" value="Ion_trans_2"/>
    <property type="match status" value="1"/>
</dbReference>
<proteinExistence type="predicted"/>
<feature type="transmembrane region" description="Helical" evidence="1">
    <location>
        <begin position="67"/>
        <end position="89"/>
    </location>
</feature>
<dbReference type="AlphaFoldDB" id="A0A418XP50"/>
<dbReference type="OrthoDB" id="4837979at2"/>
<keyword evidence="1" id="KW-1133">Transmembrane helix</keyword>
<feature type="transmembrane region" description="Helical" evidence="1">
    <location>
        <begin position="168"/>
        <end position="186"/>
    </location>
</feature>
<keyword evidence="1" id="KW-0812">Transmembrane</keyword>
<feature type="transmembrane region" description="Helical" evidence="1">
    <location>
        <begin position="45"/>
        <end position="62"/>
    </location>
</feature>
<organism evidence="3 4">
    <name type="scientific">Pseudomonas cavernicola</name>
    <dbReference type="NCBI Taxonomy" id="2320866"/>
    <lineage>
        <taxon>Bacteria</taxon>
        <taxon>Pseudomonadati</taxon>
        <taxon>Pseudomonadota</taxon>
        <taxon>Gammaproteobacteria</taxon>
        <taxon>Pseudomonadales</taxon>
        <taxon>Pseudomonadaceae</taxon>
        <taxon>Pseudomonas</taxon>
    </lineage>
</organism>
<reference evidence="3 4" key="1">
    <citation type="submission" date="2018-09" db="EMBL/GenBank/DDBJ databases">
        <authorList>
            <person name="Zhu H."/>
        </authorList>
    </citation>
    <scope>NUCLEOTIDE SEQUENCE [LARGE SCALE GENOMIC DNA]</scope>
    <source>
        <strain evidence="3 4">K1S02-6</strain>
    </source>
</reference>
<evidence type="ECO:0000259" key="2">
    <source>
        <dbReference type="Pfam" id="PF07885"/>
    </source>
</evidence>
<comment type="caution">
    <text evidence="3">The sequence shown here is derived from an EMBL/GenBank/DDBJ whole genome shotgun (WGS) entry which is preliminary data.</text>
</comment>
<feature type="transmembrane region" description="Helical" evidence="1">
    <location>
        <begin position="193"/>
        <end position="214"/>
    </location>
</feature>
<keyword evidence="4" id="KW-1185">Reference proteome</keyword>
<dbReference type="InterPro" id="IPR013099">
    <property type="entry name" value="K_chnl_dom"/>
</dbReference>
<evidence type="ECO:0000313" key="4">
    <source>
        <dbReference type="Proteomes" id="UP000284021"/>
    </source>
</evidence>
<evidence type="ECO:0000256" key="1">
    <source>
        <dbReference type="SAM" id="Phobius"/>
    </source>
</evidence>
<feature type="domain" description="Potassium channel" evidence="2">
    <location>
        <begin position="159"/>
        <end position="214"/>
    </location>
</feature>
<gene>
    <name evidence="3" type="ORF">D3879_13675</name>
</gene>
<keyword evidence="3" id="KW-0813">Transport</keyword>